<sequence length="125" mass="13364">MSPGTTKPNLAPSSAEPDDACGASGVHDRQFEGLAGHILIIGRFPPPDGSNEAQTTARIVEDSGETEEPLFMQNPSHYTSSRDPVFQVYRLDSSKSLKFNYQLAVCAPRIDVACSSDGVILVVAL</sequence>
<reference evidence="2 3" key="1">
    <citation type="submission" date="2019-07" db="EMBL/GenBank/DDBJ databases">
        <title>The First High-Quality Draft Genome Sequence of the Causal Agent of the Current Panama Disease Epidemic.</title>
        <authorList>
            <person name="Warmington R.J."/>
            <person name="Kay W."/>
            <person name="Jeffries A."/>
            <person name="Bebber D."/>
            <person name="Moore K."/>
            <person name="Studholme D.J."/>
        </authorList>
    </citation>
    <scope>NUCLEOTIDE SEQUENCE [LARGE SCALE GENOMIC DNA]</scope>
    <source>
        <strain evidence="2 3">TR4</strain>
    </source>
</reference>
<evidence type="ECO:0000313" key="2">
    <source>
        <dbReference type="EMBL" id="TXB98003.1"/>
    </source>
</evidence>
<dbReference type="Proteomes" id="UP000321331">
    <property type="component" value="Unassembled WGS sequence"/>
</dbReference>
<feature type="compositionally biased region" description="Polar residues" evidence="1">
    <location>
        <begin position="1"/>
        <end position="12"/>
    </location>
</feature>
<comment type="caution">
    <text evidence="2">The sequence shown here is derived from an EMBL/GenBank/DDBJ whole genome shotgun (WGS) entry which is preliminary data.</text>
</comment>
<dbReference type="EMBL" id="VMNF01000013">
    <property type="protein sequence ID" value="TXB98003.1"/>
    <property type="molecule type" value="Genomic_DNA"/>
</dbReference>
<gene>
    <name evidence="2" type="ORF">FocTR4_00017135</name>
</gene>
<accession>A0A5C6SI91</accession>
<dbReference type="AlphaFoldDB" id="A0A5C6SI91"/>
<proteinExistence type="predicted"/>
<name>A0A5C6SI91_FUSOC</name>
<organism evidence="2 3">
    <name type="scientific">Fusarium oxysporum f. sp. cubense</name>
    <dbReference type="NCBI Taxonomy" id="61366"/>
    <lineage>
        <taxon>Eukaryota</taxon>
        <taxon>Fungi</taxon>
        <taxon>Dikarya</taxon>
        <taxon>Ascomycota</taxon>
        <taxon>Pezizomycotina</taxon>
        <taxon>Sordariomycetes</taxon>
        <taxon>Hypocreomycetidae</taxon>
        <taxon>Hypocreales</taxon>
        <taxon>Nectriaceae</taxon>
        <taxon>Fusarium</taxon>
        <taxon>Fusarium oxysporum species complex</taxon>
    </lineage>
</organism>
<evidence type="ECO:0000313" key="3">
    <source>
        <dbReference type="Proteomes" id="UP000321331"/>
    </source>
</evidence>
<protein>
    <submittedName>
        <fullName evidence="2">Uncharacterized protein</fullName>
    </submittedName>
</protein>
<evidence type="ECO:0000256" key="1">
    <source>
        <dbReference type="SAM" id="MobiDB-lite"/>
    </source>
</evidence>
<feature type="region of interest" description="Disordered" evidence="1">
    <location>
        <begin position="1"/>
        <end position="26"/>
    </location>
</feature>